<keyword evidence="1" id="KW-0812">Transmembrane</keyword>
<keyword evidence="1" id="KW-1133">Transmembrane helix</keyword>
<evidence type="ECO:0000313" key="2">
    <source>
        <dbReference type="EMBL" id="CRG97570.1"/>
    </source>
</evidence>
<dbReference type="AlphaFoldDB" id="A0A1J1GYD1"/>
<dbReference type="OrthoDB" id="376083at2759"/>
<feature type="transmembrane region" description="Helical" evidence="1">
    <location>
        <begin position="43"/>
        <end position="66"/>
    </location>
</feature>
<proteinExistence type="predicted"/>
<reference evidence="2" key="1">
    <citation type="submission" date="2015-04" db="EMBL/GenBank/DDBJ databases">
        <authorList>
            <consortium name="Pathogen Informatics"/>
        </authorList>
    </citation>
    <scope>NUCLEOTIDE SEQUENCE [LARGE SCALE GENOMIC DNA]</scope>
    <source>
        <strain evidence="2">8A</strain>
    </source>
</reference>
<dbReference type="OMA" id="RYSHDRM"/>
<dbReference type="GeneID" id="39733676"/>
<name>A0A1J1GYD1_PLAGA</name>
<dbReference type="Proteomes" id="UP000220797">
    <property type="component" value="Unassembled WGS sequence"/>
</dbReference>
<comment type="caution">
    <text evidence="2">The sequence shown here is derived from an EMBL/GenBank/DDBJ whole genome shotgun (WGS) entry which is preliminary data.</text>
</comment>
<feature type="transmembrane region" description="Helical" evidence="1">
    <location>
        <begin position="78"/>
        <end position="102"/>
    </location>
</feature>
<evidence type="ECO:0000313" key="3">
    <source>
        <dbReference type="Proteomes" id="UP000220797"/>
    </source>
</evidence>
<accession>A0A1J1GYD1</accession>
<dbReference type="RefSeq" id="XP_028530371.1">
    <property type="nucleotide sequence ID" value="XM_028673971.1"/>
</dbReference>
<protein>
    <submittedName>
        <fullName evidence="2">Uncharacterized protein</fullName>
    </submittedName>
</protein>
<keyword evidence="3" id="KW-1185">Reference proteome</keyword>
<feature type="transmembrane region" description="Helical" evidence="1">
    <location>
        <begin position="123"/>
        <end position="145"/>
    </location>
</feature>
<gene>
    <name evidence="2" type="ORF">PGAL8A_00514300</name>
</gene>
<organism evidence="2 3">
    <name type="scientific">Plasmodium gallinaceum</name>
    <dbReference type="NCBI Taxonomy" id="5849"/>
    <lineage>
        <taxon>Eukaryota</taxon>
        <taxon>Sar</taxon>
        <taxon>Alveolata</taxon>
        <taxon>Apicomplexa</taxon>
        <taxon>Aconoidasida</taxon>
        <taxon>Haemosporida</taxon>
        <taxon>Plasmodiidae</taxon>
        <taxon>Plasmodium</taxon>
        <taxon>Plasmodium (Haemamoeba)</taxon>
    </lineage>
</organism>
<feature type="transmembrane region" description="Helical" evidence="1">
    <location>
        <begin position="12"/>
        <end position="31"/>
    </location>
</feature>
<evidence type="ECO:0000256" key="1">
    <source>
        <dbReference type="SAM" id="Phobius"/>
    </source>
</evidence>
<dbReference type="EMBL" id="CVMV01000110">
    <property type="protein sequence ID" value="CRG97570.1"/>
    <property type="molecule type" value="Genomic_DNA"/>
</dbReference>
<sequence>MSSFKFLSTRVAAFILYLIPLIYSFLVLFFGFIEYKQKRTYNLLILCLLYGIVIILICSVGCHGVIKENATSIRSTVVLLIVNNIIMTILITFLLIDILNFPHIVTIHKASKFLQFIVQNKKVGLLFCSLVYLLIFFSFCFMWTVGDYLAHLDAKLCLDDLRISHDIIKSKKKKNSSRNKDTDESEFLIKV</sequence>
<keyword evidence="1" id="KW-0472">Membrane</keyword>
<dbReference type="VEuPathDB" id="PlasmoDB:PGAL8A_00514300"/>